<reference evidence="4 5" key="1">
    <citation type="journal article" date="2010" name="Proc. Natl. Acad. Sci. U.S.A.">
        <title>Insights into evolution of multicellular fungi from the assembled chromosomes of the mushroom Coprinopsis cinerea (Coprinus cinereus).</title>
        <authorList>
            <person name="Stajich J.E."/>
            <person name="Wilke S.K."/>
            <person name="Ahren D."/>
            <person name="Au C.H."/>
            <person name="Birren B.W."/>
            <person name="Borodovsky M."/>
            <person name="Burns C."/>
            <person name="Canback B."/>
            <person name="Casselton L.A."/>
            <person name="Cheng C.K."/>
            <person name="Deng J."/>
            <person name="Dietrich F.S."/>
            <person name="Fargo D.C."/>
            <person name="Farman M.L."/>
            <person name="Gathman A.C."/>
            <person name="Goldberg J."/>
            <person name="Guigo R."/>
            <person name="Hoegger P.J."/>
            <person name="Hooker J.B."/>
            <person name="Huggins A."/>
            <person name="James T.Y."/>
            <person name="Kamada T."/>
            <person name="Kilaru S."/>
            <person name="Kodira C."/>
            <person name="Kues U."/>
            <person name="Kupfer D."/>
            <person name="Kwan H.S."/>
            <person name="Lomsadze A."/>
            <person name="Li W."/>
            <person name="Lilly W.W."/>
            <person name="Ma L.J."/>
            <person name="Mackey A.J."/>
            <person name="Manning G."/>
            <person name="Martin F."/>
            <person name="Muraguchi H."/>
            <person name="Natvig D.O."/>
            <person name="Palmerini H."/>
            <person name="Ramesh M.A."/>
            <person name="Rehmeyer C.J."/>
            <person name="Roe B.A."/>
            <person name="Shenoy N."/>
            <person name="Stanke M."/>
            <person name="Ter-Hovhannisyan V."/>
            <person name="Tunlid A."/>
            <person name="Velagapudi R."/>
            <person name="Vision T.J."/>
            <person name="Zeng Q."/>
            <person name="Zolan M.E."/>
            <person name="Pukkila P.J."/>
        </authorList>
    </citation>
    <scope>NUCLEOTIDE SEQUENCE [LARGE SCALE GENOMIC DNA]</scope>
    <source>
        <strain evidence="5">Okayama-7 / 130 / ATCC MYA-4618 / FGSC 9003</strain>
    </source>
</reference>
<protein>
    <recommendedName>
        <fullName evidence="3">PITH domain-containing protein</fullName>
    </recommendedName>
</protein>
<dbReference type="Proteomes" id="UP000001861">
    <property type="component" value="Unassembled WGS sequence"/>
</dbReference>
<dbReference type="Gene3D" id="2.60.120.470">
    <property type="entry name" value="PITH domain"/>
    <property type="match status" value="1"/>
</dbReference>
<dbReference type="Pfam" id="PF06201">
    <property type="entry name" value="PITH"/>
    <property type="match status" value="1"/>
</dbReference>
<dbReference type="GO" id="GO:0005737">
    <property type="term" value="C:cytoplasm"/>
    <property type="evidence" value="ECO:0007669"/>
    <property type="project" value="UniProtKB-ARBA"/>
</dbReference>
<organism evidence="4 5">
    <name type="scientific">Coprinopsis cinerea (strain Okayama-7 / 130 / ATCC MYA-4618 / FGSC 9003)</name>
    <name type="common">Inky cap fungus</name>
    <name type="synonym">Hormographiella aspergillata</name>
    <dbReference type="NCBI Taxonomy" id="240176"/>
    <lineage>
        <taxon>Eukaryota</taxon>
        <taxon>Fungi</taxon>
        <taxon>Dikarya</taxon>
        <taxon>Basidiomycota</taxon>
        <taxon>Agaricomycotina</taxon>
        <taxon>Agaricomycetes</taxon>
        <taxon>Agaricomycetidae</taxon>
        <taxon>Agaricales</taxon>
        <taxon>Agaricineae</taxon>
        <taxon>Psathyrellaceae</taxon>
        <taxon>Coprinopsis</taxon>
    </lineage>
</organism>
<proteinExistence type="inferred from homology"/>
<dbReference type="KEGG" id="cci:CC1G_03611"/>
<evidence type="ECO:0000256" key="2">
    <source>
        <dbReference type="SAM" id="MobiDB-lite"/>
    </source>
</evidence>
<dbReference type="InParanoid" id="A8NCQ3"/>
<dbReference type="EMBL" id="AACS02000009">
    <property type="protein sequence ID" value="EAU89346.2"/>
    <property type="molecule type" value="Genomic_DNA"/>
</dbReference>
<accession>A8NCQ3</accession>
<dbReference type="GO" id="GO:0005634">
    <property type="term" value="C:nucleus"/>
    <property type="evidence" value="ECO:0007669"/>
    <property type="project" value="TreeGrafter"/>
</dbReference>
<dbReference type="PANTHER" id="PTHR12175">
    <property type="entry name" value="AD039 HT014 THIOREDOXIN FAMILY TRP26"/>
    <property type="match status" value="1"/>
</dbReference>
<dbReference type="SUPFAM" id="SSF49785">
    <property type="entry name" value="Galactose-binding domain-like"/>
    <property type="match status" value="1"/>
</dbReference>
<evidence type="ECO:0000313" key="4">
    <source>
        <dbReference type="EMBL" id="EAU89346.2"/>
    </source>
</evidence>
<feature type="domain" description="PITH" evidence="3">
    <location>
        <begin position="12"/>
        <end position="186"/>
    </location>
</feature>
<dbReference type="OrthoDB" id="2635at2759"/>
<dbReference type="InterPro" id="IPR037047">
    <property type="entry name" value="PITH_dom_sf"/>
</dbReference>
<dbReference type="RefSeq" id="XP_001832597.2">
    <property type="nucleotide sequence ID" value="XM_001832545.2"/>
</dbReference>
<feature type="region of interest" description="Disordered" evidence="2">
    <location>
        <begin position="184"/>
        <end position="208"/>
    </location>
</feature>
<dbReference type="InterPro" id="IPR010400">
    <property type="entry name" value="PITH_dom"/>
</dbReference>
<dbReference type="PANTHER" id="PTHR12175:SF1">
    <property type="entry name" value="PITH DOMAIN-CONTAINING PROTEIN 1"/>
    <property type="match status" value="1"/>
</dbReference>
<dbReference type="VEuPathDB" id="FungiDB:CC1G_03611"/>
<dbReference type="HOGENOM" id="CLU_072377_2_1_1"/>
<dbReference type="InterPro" id="IPR045099">
    <property type="entry name" value="PITH1-like"/>
</dbReference>
<name>A8NCQ3_COPC7</name>
<comment type="similarity">
    <text evidence="1">Belongs to the PITHD1 family.</text>
</comment>
<dbReference type="eggNOG" id="KOG1730">
    <property type="taxonomic scope" value="Eukaryota"/>
</dbReference>
<evidence type="ECO:0000313" key="5">
    <source>
        <dbReference type="Proteomes" id="UP000001861"/>
    </source>
</evidence>
<evidence type="ECO:0000256" key="1">
    <source>
        <dbReference type="ARBA" id="ARBA00025788"/>
    </source>
</evidence>
<sequence length="208" mass="23096">MSSHNEDGNSIVNDLNGMNFSNLYGAIDRQNVHGLNLTTPEDAKAIIKPWAEREDDTIWAESNVDDQLIIHIPFMENVRLRSVLLKLGRGESTPRHLRVFANHSTIVDFAAAEATKPHLNISLQEGETSVVEYPLRAAAFSSVHSLSLFFNEAVGEEVSRIYYIGFKGDMRSVKREVASELEVPAPHTADAPLSQKAENRAAHRPTAH</sequence>
<dbReference type="GeneID" id="6009085"/>
<dbReference type="InterPro" id="IPR008979">
    <property type="entry name" value="Galactose-bd-like_sf"/>
</dbReference>
<gene>
    <name evidence="4" type="ORF">CC1G_03611</name>
</gene>
<evidence type="ECO:0000259" key="3">
    <source>
        <dbReference type="PROSITE" id="PS51532"/>
    </source>
</evidence>
<dbReference type="PROSITE" id="PS51532">
    <property type="entry name" value="PITH"/>
    <property type="match status" value="1"/>
</dbReference>
<comment type="caution">
    <text evidence="4">The sequence shown here is derived from an EMBL/GenBank/DDBJ whole genome shotgun (WGS) entry which is preliminary data.</text>
</comment>
<dbReference type="AlphaFoldDB" id="A8NCQ3"/>
<dbReference type="OMA" id="DRDNVHG"/>
<keyword evidence="5" id="KW-1185">Reference proteome</keyword>